<dbReference type="InterPro" id="IPR036396">
    <property type="entry name" value="Cyt_P450_sf"/>
</dbReference>
<evidence type="ECO:0000313" key="12">
    <source>
        <dbReference type="Proteomes" id="UP000286045"/>
    </source>
</evidence>
<dbReference type="CDD" id="cd11041">
    <property type="entry name" value="CYP503A1-like"/>
    <property type="match status" value="1"/>
</dbReference>
<dbReference type="SUPFAM" id="SSF52833">
    <property type="entry name" value="Thioredoxin-like"/>
    <property type="match status" value="1"/>
</dbReference>
<evidence type="ECO:0000256" key="2">
    <source>
        <dbReference type="ARBA" id="ARBA00010617"/>
    </source>
</evidence>
<accession>A0A439DJ81</accession>
<dbReference type="InterPro" id="IPR001128">
    <property type="entry name" value="Cyt_P450"/>
</dbReference>
<dbReference type="Gene3D" id="1.10.630.10">
    <property type="entry name" value="Cytochrome P450"/>
    <property type="match status" value="1"/>
</dbReference>
<dbReference type="EMBL" id="RYZI01000008">
    <property type="protein sequence ID" value="RWA14469.1"/>
    <property type="molecule type" value="Genomic_DNA"/>
</dbReference>
<dbReference type="Proteomes" id="UP000286045">
    <property type="component" value="Unassembled WGS sequence"/>
</dbReference>
<gene>
    <name evidence="11" type="ORF">EKO27_g670</name>
</gene>
<comment type="similarity">
    <text evidence="2">Belongs to the cytochrome P450 family.</text>
</comment>
<dbReference type="GO" id="GO:0004497">
    <property type="term" value="F:monooxygenase activity"/>
    <property type="evidence" value="ECO:0007669"/>
    <property type="project" value="UniProtKB-KW"/>
</dbReference>
<keyword evidence="9" id="KW-0812">Transmembrane</keyword>
<protein>
    <recommendedName>
        <fullName evidence="10">GST C-terminal domain-containing protein</fullName>
    </recommendedName>
</protein>
<dbReference type="Pfam" id="PF00067">
    <property type="entry name" value="p450"/>
    <property type="match status" value="1"/>
</dbReference>
<dbReference type="GO" id="GO:0016705">
    <property type="term" value="F:oxidoreductase activity, acting on paired donors, with incorporation or reduction of molecular oxygen"/>
    <property type="evidence" value="ECO:0007669"/>
    <property type="project" value="InterPro"/>
</dbReference>
<organism evidence="11 12">
    <name type="scientific">Xylaria grammica</name>
    <dbReference type="NCBI Taxonomy" id="363999"/>
    <lineage>
        <taxon>Eukaryota</taxon>
        <taxon>Fungi</taxon>
        <taxon>Dikarya</taxon>
        <taxon>Ascomycota</taxon>
        <taxon>Pezizomycotina</taxon>
        <taxon>Sordariomycetes</taxon>
        <taxon>Xylariomycetidae</taxon>
        <taxon>Xylariales</taxon>
        <taxon>Xylariaceae</taxon>
        <taxon>Xylaria</taxon>
    </lineage>
</organism>
<evidence type="ECO:0000256" key="9">
    <source>
        <dbReference type="SAM" id="Phobius"/>
    </source>
</evidence>
<dbReference type="InterPro" id="IPR010987">
    <property type="entry name" value="Glutathione-S-Trfase_C-like"/>
</dbReference>
<dbReference type="PANTHER" id="PTHR46206:SF1">
    <property type="entry name" value="P450, PUTATIVE (EUROFUNG)-RELATED"/>
    <property type="match status" value="1"/>
</dbReference>
<reference evidence="11 12" key="1">
    <citation type="submission" date="2018-12" db="EMBL/GenBank/DDBJ databases">
        <title>Draft genome sequence of Xylaria grammica IHI A82.</title>
        <authorList>
            <person name="Buettner E."/>
            <person name="Kellner H."/>
        </authorList>
    </citation>
    <scope>NUCLEOTIDE SEQUENCE [LARGE SCALE GENOMIC DNA]</scope>
    <source>
        <strain evidence="11 12">IHI A82</strain>
    </source>
</reference>
<dbReference type="STRING" id="363999.A0A439DJ81"/>
<dbReference type="Gene3D" id="1.20.1050.10">
    <property type="match status" value="1"/>
</dbReference>
<comment type="caution">
    <text evidence="11">The sequence shown here is derived from an EMBL/GenBank/DDBJ whole genome shotgun (WGS) entry which is preliminary data.</text>
</comment>
<evidence type="ECO:0000256" key="6">
    <source>
        <dbReference type="ARBA" id="ARBA00023004"/>
    </source>
</evidence>
<keyword evidence="5" id="KW-0560">Oxidoreductase</keyword>
<dbReference type="PROSITE" id="PS50405">
    <property type="entry name" value="GST_CTER"/>
    <property type="match status" value="1"/>
</dbReference>
<dbReference type="GO" id="GO:0020037">
    <property type="term" value="F:heme binding"/>
    <property type="evidence" value="ECO:0007669"/>
    <property type="project" value="InterPro"/>
</dbReference>
<name>A0A439DJ81_9PEZI</name>
<evidence type="ECO:0000256" key="7">
    <source>
        <dbReference type="ARBA" id="ARBA00023033"/>
    </source>
</evidence>
<evidence type="ECO:0000256" key="1">
    <source>
        <dbReference type="ARBA" id="ARBA00001971"/>
    </source>
</evidence>
<dbReference type="AlphaFoldDB" id="A0A439DJ81"/>
<keyword evidence="12" id="KW-1185">Reference proteome</keyword>
<dbReference type="SUPFAM" id="SSF48264">
    <property type="entry name" value="Cytochrome P450"/>
    <property type="match status" value="1"/>
</dbReference>
<dbReference type="InterPro" id="IPR036282">
    <property type="entry name" value="Glutathione-S-Trfase_C_sf"/>
</dbReference>
<proteinExistence type="inferred from homology"/>
<dbReference type="Gene3D" id="3.40.30.10">
    <property type="entry name" value="Glutaredoxin"/>
    <property type="match status" value="1"/>
</dbReference>
<evidence type="ECO:0000256" key="8">
    <source>
        <dbReference type="PIRSR" id="PIRSR602403-1"/>
    </source>
</evidence>
<dbReference type="GO" id="GO:0005506">
    <property type="term" value="F:iron ion binding"/>
    <property type="evidence" value="ECO:0007669"/>
    <property type="project" value="InterPro"/>
</dbReference>
<keyword evidence="3 8" id="KW-0349">Heme</keyword>
<comment type="cofactor">
    <cofactor evidence="1 8">
        <name>heme</name>
        <dbReference type="ChEBI" id="CHEBI:30413"/>
    </cofactor>
</comment>
<keyword evidence="9" id="KW-0472">Membrane</keyword>
<feature type="binding site" description="axial binding residue" evidence="8">
    <location>
        <position position="682"/>
    </location>
    <ligand>
        <name>heme</name>
        <dbReference type="ChEBI" id="CHEBI:30413"/>
    </ligand>
    <ligandPart>
        <name>Fe</name>
        <dbReference type="ChEBI" id="CHEBI:18248"/>
    </ligandPart>
</feature>
<evidence type="ECO:0000256" key="4">
    <source>
        <dbReference type="ARBA" id="ARBA00022723"/>
    </source>
</evidence>
<dbReference type="PRINTS" id="PR00465">
    <property type="entry name" value="EP450IV"/>
</dbReference>
<dbReference type="CDD" id="cd03046">
    <property type="entry name" value="GST_N_GTT1_like"/>
    <property type="match status" value="1"/>
</dbReference>
<feature type="domain" description="GST C-terminal" evidence="10">
    <location>
        <begin position="123"/>
        <end position="250"/>
    </location>
</feature>
<evidence type="ECO:0000259" key="10">
    <source>
        <dbReference type="PROSITE" id="PS50405"/>
    </source>
</evidence>
<keyword evidence="6 8" id="KW-0408">Iron</keyword>
<dbReference type="InterPro" id="IPR036249">
    <property type="entry name" value="Thioredoxin-like_sf"/>
</dbReference>
<evidence type="ECO:0000313" key="11">
    <source>
        <dbReference type="EMBL" id="RWA14469.1"/>
    </source>
</evidence>
<keyword evidence="7" id="KW-0503">Monooxygenase</keyword>
<feature type="transmembrane region" description="Helical" evidence="9">
    <location>
        <begin position="140"/>
        <end position="160"/>
    </location>
</feature>
<evidence type="ECO:0000256" key="5">
    <source>
        <dbReference type="ARBA" id="ARBA00023002"/>
    </source>
</evidence>
<keyword evidence="4 8" id="KW-0479">Metal-binding</keyword>
<dbReference type="InterPro" id="IPR002403">
    <property type="entry name" value="Cyt_P450_E_grp-IV"/>
</dbReference>
<evidence type="ECO:0000256" key="3">
    <source>
        <dbReference type="ARBA" id="ARBA00022617"/>
    </source>
</evidence>
<dbReference type="PANTHER" id="PTHR46206">
    <property type="entry name" value="CYTOCHROME P450"/>
    <property type="match status" value="1"/>
</dbReference>
<keyword evidence="9" id="KW-1133">Transmembrane helix</keyword>
<dbReference type="SUPFAM" id="SSF47616">
    <property type="entry name" value="GST C-terminal domain-like"/>
    <property type="match status" value="1"/>
</dbReference>
<sequence length="735" mass="83199">MTQRLIPTLHHLDHSSSFRCLWALEELREANGIVYHLKTYRRQRGQAPPELSRVFPIGKSPILTLESTVEGEDPPTLQIAPGILTEALLILRFLKDEYGNGLWGPADDDKNRDAFFQAFAVMTLTSRLELLVVLDMTILFFPFGISALARLILFPVMIVLKRGLEPIFQLLEDALTEEKPWFSGSQFGLADFNVCWGMDTASQRGYFNPSRFPRLVEWHTKVKARAGYQSALEKGNGYNLRTFWRIGKYYWGQHSQNFHPVGKKEIIAPFVWFRVPVPCESKKSFPVVGPRNEWFSDIRAKAKSLWKTAEWAEEGYAKFTKRQTPYLISTLDRGQMIVLPHKQMKTLYKLPEDRLDVFGTLQQQIQAQYTVRDQRVVRDPYHRYLIPSQITRGLDVFTLQMVTEIENGFKSIWGTKTEWTEVPVWKACFHAVTRATNASLCGAPLCNTAEYLQCIDGQATAFFAGSTLVSITPEFLRPITGFFKDGLQLIINEALSRDDSTQLSTRLIADRLLITNNVTLQGVTFTIQHLLLCLTSSDPSLGYIETLREECQKALDQAGGTWSLEAIRSLKLVDSAIRESMRMVPFGSIAMNRTVVDPQGIEINQGSSAAVVIPRGTVLAIPMESIHYDDDIYPDARRFDPFRFVTPGASTGDKGDTKYTTSKPATTADDQFFGFGTSKNPCPGRFLAVHMIKLVLAHILLTYELQYAEWSPKLSSVLAFKMPNLDAKICVRKRS</sequence>